<reference evidence="8" key="1">
    <citation type="submission" date="2011-05" db="EMBL/GenBank/DDBJ databases">
        <authorList>
            <person name="Richards S.R."/>
            <person name="Qu J."/>
            <person name="Jiang H."/>
            <person name="Jhangiani S.N."/>
            <person name="Agravi P."/>
            <person name="Goodspeed R."/>
            <person name="Gross S."/>
            <person name="Mandapat C."/>
            <person name="Jackson L."/>
            <person name="Mathew T."/>
            <person name="Pu L."/>
            <person name="Thornton R."/>
            <person name="Saada N."/>
            <person name="Wilczek-Boney K.B."/>
            <person name="Lee S."/>
            <person name="Kovar C."/>
            <person name="Wu Y."/>
            <person name="Scherer S.E."/>
            <person name="Worley K.C."/>
            <person name="Muzny D.M."/>
            <person name="Gibbs R."/>
        </authorList>
    </citation>
    <scope>NUCLEOTIDE SEQUENCE</scope>
    <source>
        <strain evidence="8">Brora</strain>
    </source>
</reference>
<reference evidence="7" key="2">
    <citation type="submission" date="2015-02" db="UniProtKB">
        <authorList>
            <consortium name="EnsemblMetazoa"/>
        </authorList>
    </citation>
    <scope>IDENTIFICATION</scope>
</reference>
<feature type="transmembrane region" description="Helical" evidence="6">
    <location>
        <begin position="394"/>
        <end position="424"/>
    </location>
</feature>
<feature type="transmembrane region" description="Helical" evidence="6">
    <location>
        <begin position="171"/>
        <end position="199"/>
    </location>
</feature>
<comment type="subcellular location">
    <subcellularLocation>
        <location evidence="1">Membrane</location>
        <topology evidence="1">Multi-pass membrane protein</topology>
    </subcellularLocation>
</comment>
<keyword evidence="4 6" id="KW-1133">Transmembrane helix</keyword>
<comment type="similarity">
    <text evidence="2">Belongs to the unc-93 family.</text>
</comment>
<evidence type="ECO:0000256" key="6">
    <source>
        <dbReference type="SAM" id="Phobius"/>
    </source>
</evidence>
<accession>T1IXM3</accession>
<dbReference type="Pfam" id="PF05978">
    <property type="entry name" value="UNC-93"/>
    <property type="match status" value="1"/>
</dbReference>
<dbReference type="InterPro" id="IPR010291">
    <property type="entry name" value="Ion_channel_UNC-93"/>
</dbReference>
<feature type="transmembrane region" description="Helical" evidence="6">
    <location>
        <begin position="293"/>
        <end position="319"/>
    </location>
</feature>
<feature type="transmembrane region" description="Helical" evidence="6">
    <location>
        <begin position="77"/>
        <end position="97"/>
    </location>
</feature>
<name>T1IXM3_STRMM</name>
<evidence type="ECO:0000256" key="4">
    <source>
        <dbReference type="ARBA" id="ARBA00022989"/>
    </source>
</evidence>
<dbReference type="Gene3D" id="1.20.1250.20">
    <property type="entry name" value="MFS general substrate transporter like domains"/>
    <property type="match status" value="1"/>
</dbReference>
<dbReference type="InterPro" id="IPR036259">
    <property type="entry name" value="MFS_trans_sf"/>
</dbReference>
<dbReference type="PANTHER" id="PTHR19444">
    <property type="entry name" value="UNC-93 RELATED"/>
    <property type="match status" value="1"/>
</dbReference>
<evidence type="ECO:0000256" key="3">
    <source>
        <dbReference type="ARBA" id="ARBA00022692"/>
    </source>
</evidence>
<dbReference type="GO" id="GO:0016020">
    <property type="term" value="C:membrane"/>
    <property type="evidence" value="ECO:0007669"/>
    <property type="project" value="UniProtKB-SubCell"/>
</dbReference>
<proteinExistence type="inferred from homology"/>
<keyword evidence="5 6" id="KW-0472">Membrane</keyword>
<dbReference type="Proteomes" id="UP000014500">
    <property type="component" value="Unassembled WGS sequence"/>
</dbReference>
<feature type="transmembrane region" description="Helical" evidence="6">
    <location>
        <begin position="369"/>
        <end position="388"/>
    </location>
</feature>
<evidence type="ECO:0008006" key="9">
    <source>
        <dbReference type="Google" id="ProtNLM"/>
    </source>
</evidence>
<feature type="transmembrane region" description="Helical" evidence="6">
    <location>
        <begin position="129"/>
        <end position="150"/>
    </location>
</feature>
<evidence type="ECO:0000313" key="8">
    <source>
        <dbReference type="Proteomes" id="UP000014500"/>
    </source>
</evidence>
<organism evidence="7 8">
    <name type="scientific">Strigamia maritima</name>
    <name type="common">European centipede</name>
    <name type="synonym">Geophilus maritimus</name>
    <dbReference type="NCBI Taxonomy" id="126957"/>
    <lineage>
        <taxon>Eukaryota</taxon>
        <taxon>Metazoa</taxon>
        <taxon>Ecdysozoa</taxon>
        <taxon>Arthropoda</taxon>
        <taxon>Myriapoda</taxon>
        <taxon>Chilopoda</taxon>
        <taxon>Pleurostigmophora</taxon>
        <taxon>Geophilomorpha</taxon>
        <taxon>Linotaeniidae</taxon>
        <taxon>Strigamia</taxon>
    </lineage>
</organism>
<feature type="transmembrane region" description="Helical" evidence="6">
    <location>
        <begin position="339"/>
        <end position="362"/>
    </location>
</feature>
<dbReference type="InterPro" id="IPR051951">
    <property type="entry name" value="UNC-93_regulatory"/>
</dbReference>
<evidence type="ECO:0000256" key="2">
    <source>
        <dbReference type="ARBA" id="ARBA00009172"/>
    </source>
</evidence>
<dbReference type="EnsemblMetazoa" id="SMAR005962-RA">
    <property type="protein sequence ID" value="SMAR005962-PA"/>
    <property type="gene ID" value="SMAR005962"/>
</dbReference>
<dbReference type="PANTHER" id="PTHR19444:SF13">
    <property type="entry name" value="PROTEIN UNC-93 HOMOLOG A"/>
    <property type="match status" value="1"/>
</dbReference>
<feature type="transmembrane region" description="Helical" evidence="6">
    <location>
        <begin position="104"/>
        <end position="123"/>
    </location>
</feature>
<dbReference type="EMBL" id="JH431654">
    <property type="status" value="NOT_ANNOTATED_CDS"/>
    <property type="molecule type" value="Genomic_DNA"/>
</dbReference>
<feature type="transmembrane region" description="Helical" evidence="6">
    <location>
        <begin position="431"/>
        <end position="449"/>
    </location>
</feature>
<keyword evidence="8" id="KW-1185">Reference proteome</keyword>
<feature type="transmembrane region" description="Helical" evidence="6">
    <location>
        <begin position="455"/>
        <end position="476"/>
    </location>
</feature>
<evidence type="ECO:0000256" key="5">
    <source>
        <dbReference type="ARBA" id="ARBA00023136"/>
    </source>
</evidence>
<keyword evidence="3 6" id="KW-0812">Transmembrane</keyword>
<dbReference type="STRING" id="126957.T1IXM3"/>
<dbReference type="AlphaFoldDB" id="T1IXM3"/>
<dbReference type="PhylomeDB" id="T1IXM3"/>
<evidence type="ECO:0000256" key="1">
    <source>
        <dbReference type="ARBA" id="ARBA00004141"/>
    </source>
</evidence>
<dbReference type="HOGENOM" id="CLU_025356_1_1_1"/>
<feature type="transmembrane region" description="Helical" evidence="6">
    <location>
        <begin position="254"/>
        <end position="272"/>
    </location>
</feature>
<sequence length="490" mass="53949">MMGSEPEVLAPKMETHQLLKKPQNNLSSILKRYFNFEDTEIVQIWKDVFILGIAYFTFRLCYLSYIFNLGVLFAPDLAFITLATSFGAETLTSLFLPTLVIRTLGCKIVIVLISATTLLFGLAEFMPSYYTFIPCGMLLGAGYSCLWVALATYLTNISQIYVKLREATVEAILGLFFGIVCFLGALGGVLGNIITYVILEATEETIDNVYFGVNRTVVCGAQYCEHPLPVAVNASVLTDKMFTHNEQKSRTTLFLIYIGLGLIGPLAVSLFLNRRQKLEEAMRKTEIGAFQQIVATVMALKNINLALLSVSCFLNGITFSFASGNFSQAYVDCAVGSEFVAIVAVVHLIAYSLASVGSGILLKYISIMKIFLFVNITAEVVYVLMLVWKPDTDGLLIASAFSGWLGAFVAIYTNLLNTICGIILHGNREATFAFFRLFYSLGSTVGFAATNHTCAWIMITVFMVLIVIGTVLYLIAEYRIRIEKKAAASS</sequence>
<protein>
    <recommendedName>
        <fullName evidence="9">Major facilitator superfamily (MFS) profile domain-containing protein</fullName>
    </recommendedName>
</protein>
<feature type="transmembrane region" description="Helical" evidence="6">
    <location>
        <begin position="48"/>
        <end position="71"/>
    </location>
</feature>
<dbReference type="SUPFAM" id="SSF103473">
    <property type="entry name" value="MFS general substrate transporter"/>
    <property type="match status" value="1"/>
</dbReference>
<dbReference type="eggNOG" id="KOG3097">
    <property type="taxonomic scope" value="Eukaryota"/>
</dbReference>
<evidence type="ECO:0000313" key="7">
    <source>
        <dbReference type="EnsemblMetazoa" id="SMAR005962-PA"/>
    </source>
</evidence>